<sequence length="149" mass="16860">VNLEKFSAAQKCYSCTNTNPANVWHRFKDSQWKKWLLSIRSLTTTDRCLYPDGGESSSLTTLCANGTCTKLVIHDFGSNEMPVAIWRTCIPRGKNRIRPGCLRLNGEDANIILCTCNDDLCNSSLTVRQNCRFLVCSLYIISVYFIYTS</sequence>
<dbReference type="WBParaSite" id="SBAD_0000421601-mRNA-1">
    <property type="protein sequence ID" value="SBAD_0000421601-mRNA-1"/>
    <property type="gene ID" value="SBAD_0000421601"/>
</dbReference>
<dbReference type="Proteomes" id="UP000270296">
    <property type="component" value="Unassembled WGS sequence"/>
</dbReference>
<keyword evidence="1" id="KW-0732">Signal</keyword>
<dbReference type="AlphaFoldDB" id="A0A183IK89"/>
<evidence type="ECO:0000256" key="2">
    <source>
        <dbReference type="ARBA" id="ARBA00023180"/>
    </source>
</evidence>
<dbReference type="Pfam" id="PF17064">
    <property type="entry name" value="QVR"/>
    <property type="match status" value="1"/>
</dbReference>
<gene>
    <name evidence="3" type="ORF">SBAD_LOCUS4035</name>
</gene>
<keyword evidence="4" id="KW-1185">Reference proteome</keyword>
<evidence type="ECO:0000313" key="5">
    <source>
        <dbReference type="WBParaSite" id="SBAD_0000421601-mRNA-1"/>
    </source>
</evidence>
<dbReference type="GO" id="GO:0030431">
    <property type="term" value="P:sleep"/>
    <property type="evidence" value="ECO:0007669"/>
    <property type="project" value="InterPro"/>
</dbReference>
<protein>
    <submittedName>
        <fullName evidence="5">Activin_recp domain-containing protein</fullName>
    </submittedName>
</protein>
<evidence type="ECO:0000313" key="3">
    <source>
        <dbReference type="EMBL" id="VDP03139.1"/>
    </source>
</evidence>
<evidence type="ECO:0000313" key="4">
    <source>
        <dbReference type="Proteomes" id="UP000270296"/>
    </source>
</evidence>
<organism evidence="5">
    <name type="scientific">Soboliphyme baturini</name>
    <dbReference type="NCBI Taxonomy" id="241478"/>
    <lineage>
        <taxon>Eukaryota</taxon>
        <taxon>Metazoa</taxon>
        <taxon>Ecdysozoa</taxon>
        <taxon>Nematoda</taxon>
        <taxon>Enoplea</taxon>
        <taxon>Dorylaimia</taxon>
        <taxon>Dioctophymatida</taxon>
        <taxon>Dioctophymatoidea</taxon>
        <taxon>Soboliphymatidae</taxon>
        <taxon>Soboliphyme</taxon>
    </lineage>
</organism>
<reference evidence="5" key="1">
    <citation type="submission" date="2016-06" db="UniProtKB">
        <authorList>
            <consortium name="WormBaseParasite"/>
        </authorList>
    </citation>
    <scope>IDENTIFICATION</scope>
</reference>
<keyword evidence="2" id="KW-0325">Glycoprotein</keyword>
<dbReference type="InterPro" id="IPR031424">
    <property type="entry name" value="QVR-like"/>
</dbReference>
<reference evidence="3 4" key="2">
    <citation type="submission" date="2018-11" db="EMBL/GenBank/DDBJ databases">
        <authorList>
            <consortium name="Pathogen Informatics"/>
        </authorList>
    </citation>
    <scope>NUCLEOTIDE SEQUENCE [LARGE SCALE GENOMIC DNA]</scope>
</reference>
<evidence type="ECO:0000256" key="1">
    <source>
        <dbReference type="ARBA" id="ARBA00022729"/>
    </source>
</evidence>
<dbReference type="GO" id="GO:0032222">
    <property type="term" value="P:regulation of synaptic transmission, cholinergic"/>
    <property type="evidence" value="ECO:0007669"/>
    <property type="project" value="InterPro"/>
</dbReference>
<accession>A0A183IK89</accession>
<dbReference type="EMBL" id="UZAM01008083">
    <property type="protein sequence ID" value="VDP03139.1"/>
    <property type="molecule type" value="Genomic_DNA"/>
</dbReference>
<name>A0A183IK89_9BILA</name>
<proteinExistence type="predicted"/>